<accession>A0A1T4SPG1</accession>
<evidence type="ECO:0000313" key="2">
    <source>
        <dbReference type="Proteomes" id="UP000190367"/>
    </source>
</evidence>
<organism evidence="1 2">
    <name type="scientific">Chitinophaga eiseniae</name>
    <dbReference type="NCBI Taxonomy" id="634771"/>
    <lineage>
        <taxon>Bacteria</taxon>
        <taxon>Pseudomonadati</taxon>
        <taxon>Bacteroidota</taxon>
        <taxon>Chitinophagia</taxon>
        <taxon>Chitinophagales</taxon>
        <taxon>Chitinophagaceae</taxon>
        <taxon>Chitinophaga</taxon>
    </lineage>
</organism>
<sequence length="43" mass="5213">MTKKFWFFIHNAIAHPLLCIDNRIDSWPSRFHDWTGEKMGMPH</sequence>
<reference evidence="2" key="1">
    <citation type="submission" date="2017-02" db="EMBL/GenBank/DDBJ databases">
        <authorList>
            <person name="Varghese N."/>
            <person name="Submissions S."/>
        </authorList>
    </citation>
    <scope>NUCLEOTIDE SEQUENCE [LARGE SCALE GENOMIC DNA]</scope>
    <source>
        <strain evidence="2">DSM 22224</strain>
    </source>
</reference>
<dbReference type="EMBL" id="FUWZ01000003">
    <property type="protein sequence ID" value="SKA30174.1"/>
    <property type="molecule type" value="Genomic_DNA"/>
</dbReference>
<dbReference type="AlphaFoldDB" id="A0A1T4SPG1"/>
<dbReference type="Proteomes" id="UP000190367">
    <property type="component" value="Unassembled WGS sequence"/>
</dbReference>
<gene>
    <name evidence="1" type="ORF">SAMN04488128_103232</name>
</gene>
<dbReference type="RefSeq" id="WP_262488161.1">
    <property type="nucleotide sequence ID" value="NZ_FUWZ01000003.1"/>
</dbReference>
<dbReference type="STRING" id="634771.SAMN04488128_103232"/>
<evidence type="ECO:0000313" key="1">
    <source>
        <dbReference type="EMBL" id="SKA30174.1"/>
    </source>
</evidence>
<proteinExistence type="predicted"/>
<protein>
    <submittedName>
        <fullName evidence="1">Uncharacterized protein</fullName>
    </submittedName>
</protein>
<keyword evidence="2" id="KW-1185">Reference proteome</keyword>
<name>A0A1T4SPG1_9BACT</name>